<dbReference type="PANTHER" id="PTHR42912">
    <property type="entry name" value="METHYLTRANSFERASE"/>
    <property type="match status" value="1"/>
</dbReference>
<name>A0ABW9IPT1_STRGJ</name>
<dbReference type="Gene3D" id="3.40.50.150">
    <property type="entry name" value="Vaccinia Virus protein VP39"/>
    <property type="match status" value="1"/>
</dbReference>
<evidence type="ECO:0000256" key="1">
    <source>
        <dbReference type="SAM" id="MobiDB-lite"/>
    </source>
</evidence>
<keyword evidence="3" id="KW-0808">Transferase</keyword>
<reference evidence="3 4" key="1">
    <citation type="submission" date="2024-12" db="EMBL/GenBank/DDBJ databases">
        <title>Forecasting of Potato common scab and diversities of Pathogenic streptomyces spp. in china.</title>
        <authorList>
            <person name="Handique U."/>
            <person name="Wu J."/>
        </authorList>
    </citation>
    <scope>NUCLEOTIDE SEQUENCE [LARGE SCALE GENOMIC DNA]</scope>
    <source>
        <strain evidence="3 4">ZRIMU1585</strain>
    </source>
</reference>
<dbReference type="InterPro" id="IPR041698">
    <property type="entry name" value="Methyltransf_25"/>
</dbReference>
<keyword evidence="4" id="KW-1185">Reference proteome</keyword>
<proteinExistence type="predicted"/>
<evidence type="ECO:0000259" key="2">
    <source>
        <dbReference type="Pfam" id="PF13649"/>
    </source>
</evidence>
<dbReference type="EMBL" id="JBJVNE010000015">
    <property type="protein sequence ID" value="MFM9650093.1"/>
    <property type="molecule type" value="Genomic_DNA"/>
</dbReference>
<dbReference type="Proteomes" id="UP001631993">
    <property type="component" value="Unassembled WGS sequence"/>
</dbReference>
<dbReference type="SUPFAM" id="SSF53335">
    <property type="entry name" value="S-adenosyl-L-methionine-dependent methyltransferases"/>
    <property type="match status" value="1"/>
</dbReference>
<dbReference type="GO" id="GO:0032259">
    <property type="term" value="P:methylation"/>
    <property type="evidence" value="ECO:0007669"/>
    <property type="project" value="UniProtKB-KW"/>
</dbReference>
<dbReference type="RefSeq" id="WP_369277192.1">
    <property type="nucleotide sequence ID" value="NZ_JBJVMW010000009.1"/>
</dbReference>
<evidence type="ECO:0000313" key="4">
    <source>
        <dbReference type="Proteomes" id="UP001631993"/>
    </source>
</evidence>
<sequence length="310" mass="33257">MSRIGLVARALRLTLSKAHADPTADYDAASSDYDTFFSPVMGRHSTAALDEVPVRPGDTVVELACGTGHLTAEIVRRLDGRGAVFAVDKSLGMLEVARKKVLPLVTGAPGLLVELSDGDMETFARGIPSGSADLVVVGWAICYAKPPRLLAQIERILRPGGRVMVIETRADAHKALTDRLERVFADDPSLLTSLIRVALPKSAAVVARWFAKAGLAVDVQREGTQVIPAHTPQAVLEWVQRSGAAAGFKTAVDNSREQLVLSRVEEGLAELLRRQGRLDIEHTFVIVTGHKPVSARDDRQGPQGEEVGVA</sequence>
<dbReference type="InterPro" id="IPR050508">
    <property type="entry name" value="Methyltransf_Superfamily"/>
</dbReference>
<feature type="region of interest" description="Disordered" evidence="1">
    <location>
        <begin position="291"/>
        <end position="310"/>
    </location>
</feature>
<keyword evidence="3" id="KW-0489">Methyltransferase</keyword>
<protein>
    <submittedName>
        <fullName evidence="3">Class I SAM-dependent methyltransferase</fullName>
        <ecNumber evidence="3">2.1.1.-</ecNumber>
    </submittedName>
</protein>
<accession>A0ABW9IPT1</accession>
<gene>
    <name evidence="3" type="ORF">ACKI1S_28585</name>
</gene>
<organism evidence="3 4">
    <name type="scientific">Streptomyces galilaeus</name>
    <dbReference type="NCBI Taxonomy" id="33899"/>
    <lineage>
        <taxon>Bacteria</taxon>
        <taxon>Bacillati</taxon>
        <taxon>Actinomycetota</taxon>
        <taxon>Actinomycetes</taxon>
        <taxon>Kitasatosporales</taxon>
        <taxon>Streptomycetaceae</taxon>
        <taxon>Streptomyces</taxon>
    </lineage>
</organism>
<dbReference type="GO" id="GO:0008168">
    <property type="term" value="F:methyltransferase activity"/>
    <property type="evidence" value="ECO:0007669"/>
    <property type="project" value="UniProtKB-KW"/>
</dbReference>
<dbReference type="Pfam" id="PF13649">
    <property type="entry name" value="Methyltransf_25"/>
    <property type="match status" value="1"/>
</dbReference>
<comment type="caution">
    <text evidence="3">The sequence shown here is derived from an EMBL/GenBank/DDBJ whole genome shotgun (WGS) entry which is preliminary data.</text>
</comment>
<dbReference type="PANTHER" id="PTHR42912:SF93">
    <property type="entry name" value="N6-ADENOSINE-METHYLTRANSFERASE TMT1A"/>
    <property type="match status" value="1"/>
</dbReference>
<dbReference type="InterPro" id="IPR029063">
    <property type="entry name" value="SAM-dependent_MTases_sf"/>
</dbReference>
<dbReference type="CDD" id="cd02440">
    <property type="entry name" value="AdoMet_MTases"/>
    <property type="match status" value="1"/>
</dbReference>
<dbReference type="EC" id="2.1.1.-" evidence="3"/>
<evidence type="ECO:0000313" key="3">
    <source>
        <dbReference type="EMBL" id="MFM9650093.1"/>
    </source>
</evidence>
<feature type="domain" description="Methyltransferase" evidence="2">
    <location>
        <begin position="60"/>
        <end position="161"/>
    </location>
</feature>